<evidence type="ECO:0000313" key="2">
    <source>
        <dbReference type="EMBL" id="KAF2245638.1"/>
    </source>
</evidence>
<dbReference type="AlphaFoldDB" id="A0A6A6I6E2"/>
<reference evidence="2" key="1">
    <citation type="journal article" date="2020" name="Stud. Mycol.">
        <title>101 Dothideomycetes genomes: a test case for predicting lifestyles and emergence of pathogens.</title>
        <authorList>
            <person name="Haridas S."/>
            <person name="Albert R."/>
            <person name="Binder M."/>
            <person name="Bloem J."/>
            <person name="Labutti K."/>
            <person name="Salamov A."/>
            <person name="Andreopoulos B."/>
            <person name="Baker S."/>
            <person name="Barry K."/>
            <person name="Bills G."/>
            <person name="Bluhm B."/>
            <person name="Cannon C."/>
            <person name="Castanera R."/>
            <person name="Culley D."/>
            <person name="Daum C."/>
            <person name="Ezra D."/>
            <person name="Gonzalez J."/>
            <person name="Henrissat B."/>
            <person name="Kuo A."/>
            <person name="Liang C."/>
            <person name="Lipzen A."/>
            <person name="Lutzoni F."/>
            <person name="Magnuson J."/>
            <person name="Mondo S."/>
            <person name="Nolan M."/>
            <person name="Ohm R."/>
            <person name="Pangilinan J."/>
            <person name="Park H.-J."/>
            <person name="Ramirez L."/>
            <person name="Alfaro M."/>
            <person name="Sun H."/>
            <person name="Tritt A."/>
            <person name="Yoshinaga Y."/>
            <person name="Zwiers L.-H."/>
            <person name="Turgeon B."/>
            <person name="Goodwin S."/>
            <person name="Spatafora J."/>
            <person name="Crous P."/>
            <person name="Grigoriev I."/>
        </authorList>
    </citation>
    <scope>NUCLEOTIDE SEQUENCE</scope>
    <source>
        <strain evidence="2">CBS 122368</strain>
    </source>
</reference>
<sequence length="430" mass="49359">MASDIEASMAALRQLKEQSNAKLKEHQELQRRIQEIEQEKDRIDKAFEEELVCHAQADCRQFASMMYAKLPQEIRDMVYAYLYLEDAPIPIGSHHFTTYVEPADDDSQVHRAFNDANTPFIIPEGAVTHDHSIAPPSGVVLPTDRTLNPVYLGHQVAFEASKFYYSSNIFSICTLFNTLSTFLFTDPARGFARSPESKVQPLGLLPIDYVRSLQIRIKYEHFRTYAIKPEPSTGRRPEKTVYRGIFSNLGPLREWGERTASPDRRAEFIIMTAFRTRHDALNLRTRLNVLSLELQNRRFTNLLEAMRPSIYTLKHDAGANISVLHHDETWTPFPRNISAIFSLTKTQWEYEKSILRKEEVTYSPFHYWIAPRSDGTPEEGFACAAITAFLKGRWGLSSALDTQCTYPIEEGAYWPKGRVASPESKRRMTP</sequence>
<name>A0A6A6I6E2_9PLEO</name>
<keyword evidence="1" id="KW-0175">Coiled coil</keyword>
<evidence type="ECO:0000313" key="3">
    <source>
        <dbReference type="Proteomes" id="UP000800094"/>
    </source>
</evidence>
<dbReference type="OrthoDB" id="3801226at2759"/>
<dbReference type="GeneID" id="54589605"/>
<proteinExistence type="predicted"/>
<protein>
    <submittedName>
        <fullName evidence="2">Uncharacterized protein</fullName>
    </submittedName>
</protein>
<evidence type="ECO:0000256" key="1">
    <source>
        <dbReference type="SAM" id="Coils"/>
    </source>
</evidence>
<keyword evidence="3" id="KW-1185">Reference proteome</keyword>
<accession>A0A6A6I6E2</accession>
<feature type="coiled-coil region" evidence="1">
    <location>
        <begin position="9"/>
        <end position="49"/>
    </location>
</feature>
<dbReference type="EMBL" id="ML987200">
    <property type="protein sequence ID" value="KAF2245638.1"/>
    <property type="molecule type" value="Genomic_DNA"/>
</dbReference>
<gene>
    <name evidence="2" type="ORF">BU26DRAFT_72560</name>
</gene>
<dbReference type="Proteomes" id="UP000800094">
    <property type="component" value="Unassembled WGS sequence"/>
</dbReference>
<organism evidence="2 3">
    <name type="scientific">Trematosphaeria pertusa</name>
    <dbReference type="NCBI Taxonomy" id="390896"/>
    <lineage>
        <taxon>Eukaryota</taxon>
        <taxon>Fungi</taxon>
        <taxon>Dikarya</taxon>
        <taxon>Ascomycota</taxon>
        <taxon>Pezizomycotina</taxon>
        <taxon>Dothideomycetes</taxon>
        <taxon>Pleosporomycetidae</taxon>
        <taxon>Pleosporales</taxon>
        <taxon>Massarineae</taxon>
        <taxon>Trematosphaeriaceae</taxon>
        <taxon>Trematosphaeria</taxon>
    </lineage>
</organism>
<dbReference type="RefSeq" id="XP_033680642.1">
    <property type="nucleotide sequence ID" value="XM_033836275.1"/>
</dbReference>